<keyword evidence="1" id="KW-0472">Membrane</keyword>
<keyword evidence="2" id="KW-0732">Signal</keyword>
<organism evidence="3 4">
    <name type="scientific">Steinernema carpocapsae</name>
    <name type="common">Entomopathogenic nematode</name>
    <dbReference type="NCBI Taxonomy" id="34508"/>
    <lineage>
        <taxon>Eukaryota</taxon>
        <taxon>Metazoa</taxon>
        <taxon>Ecdysozoa</taxon>
        <taxon>Nematoda</taxon>
        <taxon>Chromadorea</taxon>
        <taxon>Rhabditida</taxon>
        <taxon>Tylenchina</taxon>
        <taxon>Panagrolaimomorpha</taxon>
        <taxon>Strongyloidoidea</taxon>
        <taxon>Steinernematidae</taxon>
        <taxon>Steinernema</taxon>
    </lineage>
</organism>
<proteinExistence type="predicted"/>
<keyword evidence="1" id="KW-0812">Transmembrane</keyword>
<evidence type="ECO:0000256" key="1">
    <source>
        <dbReference type="SAM" id="Phobius"/>
    </source>
</evidence>
<feature type="chain" id="PRO_5020214484" evidence="2">
    <location>
        <begin position="19"/>
        <end position="164"/>
    </location>
</feature>
<protein>
    <submittedName>
        <fullName evidence="3">Uncharacterized protein</fullName>
    </submittedName>
</protein>
<accession>A0A4U5P8W7</accession>
<evidence type="ECO:0000313" key="4">
    <source>
        <dbReference type="Proteomes" id="UP000298663"/>
    </source>
</evidence>
<keyword evidence="4" id="KW-1185">Reference proteome</keyword>
<feature type="signal peptide" evidence="2">
    <location>
        <begin position="1"/>
        <end position="18"/>
    </location>
</feature>
<gene>
    <name evidence="3" type="ORF">L596_007324</name>
</gene>
<keyword evidence="1" id="KW-1133">Transmembrane helix</keyword>
<feature type="transmembrane region" description="Helical" evidence="1">
    <location>
        <begin position="85"/>
        <end position="110"/>
    </location>
</feature>
<name>A0A4U5P8W7_STECR</name>
<reference evidence="3 4" key="2">
    <citation type="journal article" date="2019" name="G3 (Bethesda)">
        <title>Hybrid Assembly of the Genome of the Entomopathogenic Nematode Steinernema carpocapsae Identifies the X-Chromosome.</title>
        <authorList>
            <person name="Serra L."/>
            <person name="Macchietto M."/>
            <person name="Macias-Munoz A."/>
            <person name="McGill C.J."/>
            <person name="Rodriguez I.M."/>
            <person name="Rodriguez B."/>
            <person name="Murad R."/>
            <person name="Mortazavi A."/>
        </authorList>
    </citation>
    <scope>NUCLEOTIDE SEQUENCE [LARGE SCALE GENOMIC DNA]</scope>
    <source>
        <strain evidence="3 4">ALL</strain>
    </source>
</reference>
<sequence length="164" mass="18273">MGAAWIIFFATTVGSAAAMSEGLRGDHVCTYEDSLVVDSDSSNDTLAESYEPLLIKQCCPGYETSDRITCHPTSVYVNPLTESRFTAALGLLFFALVGVGLFSMLIAYMYHYRYVNRSHQVIQLRNHNFEELIQGVPNLGFTYAEKPTSASLIDEKFVPDLQLR</sequence>
<evidence type="ECO:0000256" key="2">
    <source>
        <dbReference type="SAM" id="SignalP"/>
    </source>
</evidence>
<evidence type="ECO:0000313" key="3">
    <source>
        <dbReference type="EMBL" id="TKR92727.1"/>
    </source>
</evidence>
<dbReference type="AlphaFoldDB" id="A0A4U5P8W7"/>
<reference evidence="3 4" key="1">
    <citation type="journal article" date="2015" name="Genome Biol.">
        <title>Comparative genomics of Steinernema reveals deeply conserved gene regulatory networks.</title>
        <authorList>
            <person name="Dillman A.R."/>
            <person name="Macchietto M."/>
            <person name="Porter C.F."/>
            <person name="Rogers A."/>
            <person name="Williams B."/>
            <person name="Antoshechkin I."/>
            <person name="Lee M.M."/>
            <person name="Goodwin Z."/>
            <person name="Lu X."/>
            <person name="Lewis E.E."/>
            <person name="Goodrich-Blair H."/>
            <person name="Stock S.P."/>
            <person name="Adams B.J."/>
            <person name="Sternberg P.W."/>
            <person name="Mortazavi A."/>
        </authorList>
    </citation>
    <scope>NUCLEOTIDE SEQUENCE [LARGE SCALE GENOMIC DNA]</scope>
    <source>
        <strain evidence="3 4">ALL</strain>
    </source>
</reference>
<dbReference type="Proteomes" id="UP000298663">
    <property type="component" value="Unassembled WGS sequence"/>
</dbReference>
<dbReference type="EMBL" id="AZBU02000002">
    <property type="protein sequence ID" value="TKR92727.1"/>
    <property type="molecule type" value="Genomic_DNA"/>
</dbReference>
<dbReference type="OrthoDB" id="10440406at2759"/>
<comment type="caution">
    <text evidence="3">The sequence shown here is derived from an EMBL/GenBank/DDBJ whole genome shotgun (WGS) entry which is preliminary data.</text>
</comment>